<gene>
    <name evidence="2" type="ORF">Glove_117g56</name>
</gene>
<dbReference type="Gene3D" id="1.25.40.420">
    <property type="match status" value="1"/>
</dbReference>
<proteinExistence type="predicted"/>
<evidence type="ECO:0000313" key="2">
    <source>
        <dbReference type="EMBL" id="RHZ81575.1"/>
    </source>
</evidence>
<keyword evidence="3" id="KW-1185">Reference proteome</keyword>
<dbReference type="Proteomes" id="UP000266861">
    <property type="component" value="Unassembled WGS sequence"/>
</dbReference>
<organism evidence="2 3">
    <name type="scientific">Diversispora epigaea</name>
    <dbReference type="NCBI Taxonomy" id="1348612"/>
    <lineage>
        <taxon>Eukaryota</taxon>
        <taxon>Fungi</taxon>
        <taxon>Fungi incertae sedis</taxon>
        <taxon>Mucoromycota</taxon>
        <taxon>Glomeromycotina</taxon>
        <taxon>Glomeromycetes</taxon>
        <taxon>Diversisporales</taxon>
        <taxon>Diversisporaceae</taxon>
        <taxon>Diversispora</taxon>
    </lineage>
</organism>
<dbReference type="InterPro" id="IPR006571">
    <property type="entry name" value="TLDc_dom"/>
</dbReference>
<evidence type="ECO:0000259" key="1">
    <source>
        <dbReference type="PROSITE" id="PS51886"/>
    </source>
</evidence>
<dbReference type="AlphaFoldDB" id="A0A397IZW4"/>
<accession>A0A397IZW4</accession>
<comment type="caution">
    <text evidence="2">The sequence shown here is derived from an EMBL/GenBank/DDBJ whole genome shotgun (WGS) entry which is preliminary data.</text>
</comment>
<dbReference type="EMBL" id="PQFF01000109">
    <property type="protein sequence ID" value="RHZ81575.1"/>
    <property type="molecule type" value="Genomic_DNA"/>
</dbReference>
<protein>
    <recommendedName>
        <fullName evidence="1">TLDc domain-containing protein</fullName>
    </recommendedName>
</protein>
<dbReference type="InterPro" id="IPR011705">
    <property type="entry name" value="BACK"/>
</dbReference>
<dbReference type="Pfam" id="PF07534">
    <property type="entry name" value="TLD"/>
    <property type="match status" value="1"/>
</dbReference>
<evidence type="ECO:0000313" key="3">
    <source>
        <dbReference type="Proteomes" id="UP000266861"/>
    </source>
</evidence>
<dbReference type="Pfam" id="PF07707">
    <property type="entry name" value="BACK"/>
    <property type="match status" value="1"/>
</dbReference>
<dbReference type="OrthoDB" id="25620at2759"/>
<reference evidence="2 3" key="1">
    <citation type="submission" date="2018-08" db="EMBL/GenBank/DDBJ databases">
        <title>Genome and evolution of the arbuscular mycorrhizal fungus Diversispora epigaea (formerly Glomus versiforme) and its bacterial endosymbionts.</title>
        <authorList>
            <person name="Sun X."/>
            <person name="Fei Z."/>
            <person name="Harrison M."/>
        </authorList>
    </citation>
    <scope>NUCLEOTIDE SEQUENCE [LARGE SCALE GENOMIC DNA]</scope>
    <source>
        <strain evidence="2 3">IT104</strain>
    </source>
</reference>
<feature type="domain" description="TLDc" evidence="1">
    <location>
        <begin position="119"/>
        <end position="256"/>
    </location>
</feature>
<dbReference type="PROSITE" id="PS51886">
    <property type="entry name" value="TLDC"/>
    <property type="match status" value="1"/>
</dbReference>
<sequence length="256" mass="29897">MIHLCKNNFEKLENFCNDIVSKYPNLIFDADDFTSLPESALVSLLKRDDLQMKEVKIWDYVIKWEISQNPALPTNFDEWSKENFLTLKTTLQQSFPYFHQLFYQQFSPRAEEPKELFSIIISEDHAAEISIWIDRKTSTYTNNPYRFELIVRGSRVGFAPQTFWDIFQGHANTILVVKVKGADEILGSYNPFAWDNSNIDVYQWTRTEDSFIFSLKNGNIQNSILSRVKNTSTQTAVVNKAKNMYGPQFGLDFYVF</sequence>
<name>A0A397IZW4_9GLOM</name>